<dbReference type="InterPro" id="IPR001492">
    <property type="entry name" value="Flagellin"/>
</dbReference>
<dbReference type="Pfam" id="PF00700">
    <property type="entry name" value="Flagellin_C"/>
    <property type="match status" value="1"/>
</dbReference>
<dbReference type="InterPro" id="IPR001029">
    <property type="entry name" value="Flagellin_N"/>
</dbReference>
<sequence>MGLRVNTNVTAITAQRNLTLADSRLFRSVQRLSSGLRINTAGDDPAGLAISEQLRAQIAGLNAAIVNSERAVNLVQTIEGALNEVNSLLISMRELALDAANSGINNATSLAADQAEIANALETITRISDTATFSIQPLLDGTFENEVSLAGLNTIGLTNLANSTLREGAYSINVSNITQASAVITSDPFDLLDNVALAGVGADGDPVGLDDGPHQVVVSEATGANVTSSTAALLDGATTLSATTITISSAAGVDTVTFEGDETNTVANIIAEINAEVTAGQFIAVDNGDGTYSIAIDNNSTAVGAAQTLTVAFADAATAQSFGFATASVTAANGENVGVQLDDGAMLRLATGTTEFIVNDSKGGSLTLTFEVALVTQNLIEGATLDVDVTPASFDVQLGAGPKVRFNSGETQTVSAGTDEDGTPVGTLDISFGFFNVPAADSAVTINIVDNSIQFQVGPNPNQTVNISAQDVSADKLARGLITDSGFRSLEEIDVTTVQGANDSILLIDKAIDEITRLRAKLGAFQQNTLETNLRSLRIAEENLSASESTIRDVDISAEITEFTKNQILLSAGVSVLAQANAIPQTVLQLLG</sequence>
<comment type="subcellular location">
    <subcellularLocation>
        <location evidence="3">Secreted</location>
    </subcellularLocation>
    <subcellularLocation>
        <location evidence="3">Bacterial flagellum</location>
    </subcellularLocation>
</comment>
<dbReference type="Proteomes" id="UP000265882">
    <property type="component" value="Unassembled WGS sequence"/>
</dbReference>
<protein>
    <recommendedName>
        <fullName evidence="3">Flagellin</fullName>
    </recommendedName>
</protein>
<evidence type="ECO:0000256" key="3">
    <source>
        <dbReference type="RuleBase" id="RU362073"/>
    </source>
</evidence>
<name>A0A3A4NS81_ABYX5</name>
<dbReference type="PANTHER" id="PTHR42792">
    <property type="entry name" value="FLAGELLIN"/>
    <property type="match status" value="1"/>
</dbReference>
<dbReference type="EMBL" id="QZKU01000072">
    <property type="protein sequence ID" value="RJP20926.1"/>
    <property type="molecule type" value="Genomic_DNA"/>
</dbReference>
<dbReference type="InterPro" id="IPR046358">
    <property type="entry name" value="Flagellin_C"/>
</dbReference>
<dbReference type="AlphaFoldDB" id="A0A3A4NS81"/>
<feature type="domain" description="Flagellin C-terminal" evidence="5">
    <location>
        <begin position="507"/>
        <end position="591"/>
    </location>
</feature>
<proteinExistence type="inferred from homology"/>
<comment type="similarity">
    <text evidence="1 3">Belongs to the bacterial flagellin family.</text>
</comment>
<evidence type="ECO:0000313" key="7">
    <source>
        <dbReference type="Proteomes" id="UP000265882"/>
    </source>
</evidence>
<comment type="caution">
    <text evidence="6">The sequence shown here is derived from an EMBL/GenBank/DDBJ whole genome shotgun (WGS) entry which is preliminary data.</text>
</comment>
<dbReference type="GO" id="GO:0009288">
    <property type="term" value="C:bacterial-type flagellum"/>
    <property type="evidence" value="ECO:0007669"/>
    <property type="project" value="UniProtKB-SubCell"/>
</dbReference>
<evidence type="ECO:0000256" key="1">
    <source>
        <dbReference type="ARBA" id="ARBA00005709"/>
    </source>
</evidence>
<comment type="function">
    <text evidence="3">Flagellin is the subunit protein which polymerizes to form the filaments of bacterial flagella.</text>
</comment>
<evidence type="ECO:0000313" key="6">
    <source>
        <dbReference type="EMBL" id="RJP20926.1"/>
    </source>
</evidence>
<dbReference type="Gene3D" id="1.20.1330.10">
    <property type="entry name" value="f41 fragment of flagellin, N-terminal domain"/>
    <property type="match status" value="2"/>
</dbReference>
<dbReference type="GO" id="GO:0005198">
    <property type="term" value="F:structural molecule activity"/>
    <property type="evidence" value="ECO:0007669"/>
    <property type="project" value="UniProtKB-UniRule"/>
</dbReference>
<reference evidence="6 7" key="1">
    <citation type="journal article" date="2017" name="ISME J.">
        <title>Energy and carbon metabolisms in a deep terrestrial subsurface fluid microbial community.</title>
        <authorList>
            <person name="Momper L."/>
            <person name="Jungbluth S.P."/>
            <person name="Lee M.D."/>
            <person name="Amend J.P."/>
        </authorList>
    </citation>
    <scope>NUCLEOTIDE SEQUENCE [LARGE SCALE GENOMIC DNA]</scope>
    <source>
        <strain evidence="6">SURF_5</strain>
    </source>
</reference>
<keyword evidence="3" id="KW-0964">Secreted</keyword>
<dbReference type="GO" id="GO:0005576">
    <property type="term" value="C:extracellular region"/>
    <property type="evidence" value="ECO:0007669"/>
    <property type="project" value="UniProtKB-SubCell"/>
</dbReference>
<organism evidence="6 7">
    <name type="scientific">Abyssobacteria bacterium (strain SURF_5)</name>
    <dbReference type="NCBI Taxonomy" id="2093360"/>
    <lineage>
        <taxon>Bacteria</taxon>
        <taxon>Pseudomonadati</taxon>
        <taxon>Candidatus Hydrogenedentota</taxon>
        <taxon>Candidatus Abyssobacteria</taxon>
    </lineage>
</organism>
<evidence type="ECO:0000259" key="5">
    <source>
        <dbReference type="Pfam" id="PF00700"/>
    </source>
</evidence>
<dbReference type="PRINTS" id="PR00207">
    <property type="entry name" value="FLAGELLIN"/>
</dbReference>
<dbReference type="PANTHER" id="PTHR42792:SF2">
    <property type="entry name" value="FLAGELLIN"/>
    <property type="match status" value="1"/>
</dbReference>
<dbReference type="SUPFAM" id="SSF64518">
    <property type="entry name" value="Phase 1 flagellin"/>
    <property type="match status" value="1"/>
</dbReference>
<evidence type="ECO:0000256" key="2">
    <source>
        <dbReference type="ARBA" id="ARBA00023143"/>
    </source>
</evidence>
<dbReference type="InterPro" id="IPR042187">
    <property type="entry name" value="Flagellin_C_sub2"/>
</dbReference>
<dbReference type="Gene3D" id="6.10.10.10">
    <property type="entry name" value="Flagellar export chaperone, C-terminal domain"/>
    <property type="match status" value="1"/>
</dbReference>
<dbReference type="Pfam" id="PF00669">
    <property type="entry name" value="Flagellin_N"/>
    <property type="match status" value="1"/>
</dbReference>
<evidence type="ECO:0000259" key="4">
    <source>
        <dbReference type="Pfam" id="PF00669"/>
    </source>
</evidence>
<accession>A0A3A4NS81</accession>
<feature type="domain" description="Flagellin N-terminal" evidence="4">
    <location>
        <begin position="5"/>
        <end position="143"/>
    </location>
</feature>
<gene>
    <name evidence="6" type="ORF">C4520_10650</name>
</gene>
<keyword evidence="2 3" id="KW-0975">Bacterial flagellum</keyword>